<accession>A0A224XWH7</accession>
<feature type="signal peptide" evidence="1">
    <location>
        <begin position="1"/>
        <end position="24"/>
    </location>
</feature>
<reference evidence="2" key="1">
    <citation type="journal article" date="2018" name="PLoS Negl. Trop. Dis.">
        <title>An insight into the salivary gland and fat body transcriptome of Panstrongylus lignarius (Hemiptera: Heteroptera), the main vector of Chagas disease in Peru.</title>
        <authorList>
            <person name="Nevoa J.C."/>
            <person name="Mendes M.T."/>
            <person name="da Silva M.V."/>
            <person name="Soares S.C."/>
            <person name="Oliveira C.J.F."/>
            <person name="Ribeiro J.M.C."/>
        </authorList>
    </citation>
    <scope>NUCLEOTIDE SEQUENCE</scope>
</reference>
<dbReference type="AlphaFoldDB" id="A0A224XWH7"/>
<protein>
    <submittedName>
        <fullName evidence="2">Putative secreted protein</fullName>
    </submittedName>
</protein>
<evidence type="ECO:0000313" key="2">
    <source>
        <dbReference type="EMBL" id="JAW15584.1"/>
    </source>
</evidence>
<proteinExistence type="predicted"/>
<name>A0A224XWH7_9HEMI</name>
<evidence type="ECO:0000256" key="1">
    <source>
        <dbReference type="SAM" id="SignalP"/>
    </source>
</evidence>
<organism evidence="2">
    <name type="scientific">Panstrongylus lignarius</name>
    <dbReference type="NCBI Taxonomy" id="156445"/>
    <lineage>
        <taxon>Eukaryota</taxon>
        <taxon>Metazoa</taxon>
        <taxon>Ecdysozoa</taxon>
        <taxon>Arthropoda</taxon>
        <taxon>Hexapoda</taxon>
        <taxon>Insecta</taxon>
        <taxon>Pterygota</taxon>
        <taxon>Neoptera</taxon>
        <taxon>Paraneoptera</taxon>
        <taxon>Hemiptera</taxon>
        <taxon>Heteroptera</taxon>
        <taxon>Panheteroptera</taxon>
        <taxon>Cimicomorpha</taxon>
        <taxon>Reduviidae</taxon>
        <taxon>Triatominae</taxon>
        <taxon>Panstrongylus</taxon>
    </lineage>
</organism>
<sequence length="80" mass="9149">MQLFGNLKGGSLFLILGLIFSGSSLPPQISDELLPFYSTQRLFFAQSISNQTLLYFVHPFFPGSFPFPSSLYFPFQNFLW</sequence>
<dbReference type="EMBL" id="GFTR01000842">
    <property type="protein sequence ID" value="JAW15584.1"/>
    <property type="molecule type" value="Transcribed_RNA"/>
</dbReference>
<keyword evidence="1" id="KW-0732">Signal</keyword>
<feature type="chain" id="PRO_5012827219" evidence="1">
    <location>
        <begin position="25"/>
        <end position="80"/>
    </location>
</feature>